<proteinExistence type="predicted"/>
<evidence type="ECO:0000313" key="2">
    <source>
        <dbReference type="Proteomes" id="UP000015106"/>
    </source>
</evidence>
<evidence type="ECO:0000313" key="1">
    <source>
        <dbReference type="EnsemblPlants" id="TuG1812G0300001494.01.T01.cds259582"/>
    </source>
</evidence>
<keyword evidence="2" id="KW-1185">Reference proteome</keyword>
<reference evidence="1" key="3">
    <citation type="submission" date="2022-06" db="UniProtKB">
        <authorList>
            <consortium name="EnsemblPlants"/>
        </authorList>
    </citation>
    <scope>IDENTIFICATION</scope>
</reference>
<dbReference type="Proteomes" id="UP000015106">
    <property type="component" value="Chromosome 3"/>
</dbReference>
<organism evidence="1 2">
    <name type="scientific">Triticum urartu</name>
    <name type="common">Red wild einkorn</name>
    <name type="synonym">Crithodium urartu</name>
    <dbReference type="NCBI Taxonomy" id="4572"/>
    <lineage>
        <taxon>Eukaryota</taxon>
        <taxon>Viridiplantae</taxon>
        <taxon>Streptophyta</taxon>
        <taxon>Embryophyta</taxon>
        <taxon>Tracheophyta</taxon>
        <taxon>Spermatophyta</taxon>
        <taxon>Magnoliopsida</taxon>
        <taxon>Liliopsida</taxon>
        <taxon>Poales</taxon>
        <taxon>Poaceae</taxon>
        <taxon>BOP clade</taxon>
        <taxon>Pooideae</taxon>
        <taxon>Triticodae</taxon>
        <taxon>Triticeae</taxon>
        <taxon>Triticinae</taxon>
        <taxon>Triticum</taxon>
    </lineage>
</organism>
<reference evidence="2" key="1">
    <citation type="journal article" date="2013" name="Nature">
        <title>Draft genome of the wheat A-genome progenitor Triticum urartu.</title>
        <authorList>
            <person name="Ling H.Q."/>
            <person name="Zhao S."/>
            <person name="Liu D."/>
            <person name="Wang J."/>
            <person name="Sun H."/>
            <person name="Zhang C."/>
            <person name="Fan H."/>
            <person name="Li D."/>
            <person name="Dong L."/>
            <person name="Tao Y."/>
            <person name="Gao C."/>
            <person name="Wu H."/>
            <person name="Li Y."/>
            <person name="Cui Y."/>
            <person name="Guo X."/>
            <person name="Zheng S."/>
            <person name="Wang B."/>
            <person name="Yu K."/>
            <person name="Liang Q."/>
            <person name="Yang W."/>
            <person name="Lou X."/>
            <person name="Chen J."/>
            <person name="Feng M."/>
            <person name="Jian J."/>
            <person name="Zhang X."/>
            <person name="Luo G."/>
            <person name="Jiang Y."/>
            <person name="Liu J."/>
            <person name="Wang Z."/>
            <person name="Sha Y."/>
            <person name="Zhang B."/>
            <person name="Wu H."/>
            <person name="Tang D."/>
            <person name="Shen Q."/>
            <person name="Xue P."/>
            <person name="Zou S."/>
            <person name="Wang X."/>
            <person name="Liu X."/>
            <person name="Wang F."/>
            <person name="Yang Y."/>
            <person name="An X."/>
            <person name="Dong Z."/>
            <person name="Zhang K."/>
            <person name="Zhang X."/>
            <person name="Luo M.C."/>
            <person name="Dvorak J."/>
            <person name="Tong Y."/>
            <person name="Wang J."/>
            <person name="Yang H."/>
            <person name="Li Z."/>
            <person name="Wang D."/>
            <person name="Zhang A."/>
            <person name="Wang J."/>
        </authorList>
    </citation>
    <scope>NUCLEOTIDE SEQUENCE</scope>
    <source>
        <strain evidence="2">cv. G1812</strain>
    </source>
</reference>
<sequence length="68" mass="7566">MQGLLPPANPVLQEVSVEQAMRWHTGNDIWATALIIPVMSKTPNEIPNEVQAVIQEFADVFQDPKTLP</sequence>
<dbReference type="AlphaFoldDB" id="A0A8R7TSM0"/>
<reference evidence="1" key="2">
    <citation type="submission" date="2018-03" db="EMBL/GenBank/DDBJ databases">
        <title>The Triticum urartu genome reveals the dynamic nature of wheat genome evolution.</title>
        <authorList>
            <person name="Ling H."/>
            <person name="Ma B."/>
            <person name="Shi X."/>
            <person name="Liu H."/>
            <person name="Dong L."/>
            <person name="Sun H."/>
            <person name="Cao Y."/>
            <person name="Gao Q."/>
            <person name="Zheng S."/>
            <person name="Li Y."/>
            <person name="Yu Y."/>
            <person name="Du H."/>
            <person name="Qi M."/>
            <person name="Li Y."/>
            <person name="Yu H."/>
            <person name="Cui Y."/>
            <person name="Wang N."/>
            <person name="Chen C."/>
            <person name="Wu H."/>
            <person name="Zhao Y."/>
            <person name="Zhang J."/>
            <person name="Li Y."/>
            <person name="Zhou W."/>
            <person name="Zhang B."/>
            <person name="Hu W."/>
            <person name="Eijk M."/>
            <person name="Tang J."/>
            <person name="Witsenboer H."/>
            <person name="Zhao S."/>
            <person name="Li Z."/>
            <person name="Zhang A."/>
            <person name="Wang D."/>
            <person name="Liang C."/>
        </authorList>
    </citation>
    <scope>NUCLEOTIDE SEQUENCE [LARGE SCALE GENOMIC DNA]</scope>
    <source>
        <strain evidence="1">cv. G1812</strain>
    </source>
</reference>
<dbReference type="Gramene" id="TuG1812G0300001494.01.T01">
    <property type="protein sequence ID" value="TuG1812G0300001494.01.T01.cds259582"/>
    <property type="gene ID" value="TuG1812G0300001494.01"/>
</dbReference>
<name>A0A8R7TSM0_TRIUA</name>
<dbReference type="EnsemblPlants" id="TuG1812G0300001494.01.T01">
    <property type="protein sequence ID" value="TuG1812G0300001494.01.T01.cds259582"/>
    <property type="gene ID" value="TuG1812G0300001494.01"/>
</dbReference>
<protein>
    <submittedName>
        <fullName evidence="1">Uncharacterized protein</fullName>
    </submittedName>
</protein>
<accession>A0A8R7TSM0</accession>